<evidence type="ECO:0000313" key="2">
    <source>
        <dbReference type="EMBL" id="CAG2060155.1"/>
    </source>
</evidence>
<sequence>MLFKKRRVAPSDDSSLQRLPSCVHILDLPPDTLLLILQYCSYREQSQTLRLVCAHFSQVCTTSLNSMFWCLRAKLDSTIKRVDEALMMSPTDEYQMLLCRSHNALDVIL</sequence>
<name>A0ABN7P057_TIMPD</name>
<reference evidence="2" key="1">
    <citation type="submission" date="2021-03" db="EMBL/GenBank/DDBJ databases">
        <authorList>
            <person name="Tran Van P."/>
        </authorList>
    </citation>
    <scope>NUCLEOTIDE SEQUENCE</scope>
</reference>
<dbReference type="InterPro" id="IPR036047">
    <property type="entry name" value="F-box-like_dom_sf"/>
</dbReference>
<evidence type="ECO:0000259" key="1">
    <source>
        <dbReference type="Pfam" id="PF00646"/>
    </source>
</evidence>
<dbReference type="EMBL" id="CAJPIN010011538">
    <property type="protein sequence ID" value="CAG2060155.1"/>
    <property type="molecule type" value="Genomic_DNA"/>
</dbReference>
<dbReference type="InterPro" id="IPR001810">
    <property type="entry name" value="F-box_dom"/>
</dbReference>
<proteinExistence type="predicted"/>
<feature type="domain" description="F-box" evidence="1">
    <location>
        <begin position="25"/>
        <end position="62"/>
    </location>
</feature>
<keyword evidence="3" id="KW-1185">Reference proteome</keyword>
<organism evidence="2 3">
    <name type="scientific">Timema podura</name>
    <name type="common">Walking stick</name>
    <dbReference type="NCBI Taxonomy" id="61482"/>
    <lineage>
        <taxon>Eukaryota</taxon>
        <taxon>Metazoa</taxon>
        <taxon>Ecdysozoa</taxon>
        <taxon>Arthropoda</taxon>
        <taxon>Hexapoda</taxon>
        <taxon>Insecta</taxon>
        <taxon>Pterygota</taxon>
        <taxon>Neoptera</taxon>
        <taxon>Polyneoptera</taxon>
        <taxon>Phasmatodea</taxon>
        <taxon>Timematodea</taxon>
        <taxon>Timematoidea</taxon>
        <taxon>Timematidae</taxon>
        <taxon>Timema</taxon>
    </lineage>
</organism>
<gene>
    <name evidence="2" type="ORF">TPAB3V08_LOCUS7113</name>
</gene>
<feature type="non-terminal residue" evidence="2">
    <location>
        <position position="109"/>
    </location>
</feature>
<dbReference type="SUPFAM" id="SSF81383">
    <property type="entry name" value="F-box domain"/>
    <property type="match status" value="1"/>
</dbReference>
<comment type="caution">
    <text evidence="2">The sequence shown here is derived from an EMBL/GenBank/DDBJ whole genome shotgun (WGS) entry which is preliminary data.</text>
</comment>
<protein>
    <recommendedName>
        <fullName evidence="1">F-box domain-containing protein</fullName>
    </recommendedName>
</protein>
<evidence type="ECO:0000313" key="3">
    <source>
        <dbReference type="Proteomes" id="UP001153148"/>
    </source>
</evidence>
<dbReference type="Pfam" id="PF00646">
    <property type="entry name" value="F-box"/>
    <property type="match status" value="1"/>
</dbReference>
<dbReference type="Proteomes" id="UP001153148">
    <property type="component" value="Unassembled WGS sequence"/>
</dbReference>
<accession>A0ABN7P057</accession>